<dbReference type="GO" id="GO:0016020">
    <property type="term" value="C:membrane"/>
    <property type="evidence" value="ECO:0007669"/>
    <property type="project" value="TreeGrafter"/>
</dbReference>
<dbReference type="InterPro" id="IPR029058">
    <property type="entry name" value="AB_hydrolase_fold"/>
</dbReference>
<proteinExistence type="predicted"/>
<dbReference type="SUPFAM" id="SSF53474">
    <property type="entry name" value="alpha/beta-Hydrolases"/>
    <property type="match status" value="1"/>
</dbReference>
<dbReference type="Pfam" id="PF00561">
    <property type="entry name" value="Abhydrolase_1"/>
    <property type="match status" value="1"/>
</dbReference>
<organism evidence="2 3">
    <name type="scientific">Dechloromonas agitata</name>
    <dbReference type="NCBI Taxonomy" id="73030"/>
    <lineage>
        <taxon>Bacteria</taxon>
        <taxon>Pseudomonadati</taxon>
        <taxon>Pseudomonadota</taxon>
        <taxon>Betaproteobacteria</taxon>
        <taxon>Rhodocyclales</taxon>
        <taxon>Azonexaceae</taxon>
        <taxon>Dechloromonas</taxon>
    </lineage>
</organism>
<dbReference type="Proteomes" id="UP000718593">
    <property type="component" value="Unassembled WGS sequence"/>
</dbReference>
<gene>
    <name evidence="2" type="ORF">HXL68_09180</name>
</gene>
<protein>
    <submittedName>
        <fullName evidence="2">Alpha/beta hydrolase</fullName>
    </submittedName>
</protein>
<dbReference type="InterPro" id="IPR000073">
    <property type="entry name" value="AB_hydrolase_1"/>
</dbReference>
<dbReference type="Gene3D" id="3.40.50.1820">
    <property type="entry name" value="alpha/beta hydrolase"/>
    <property type="match status" value="1"/>
</dbReference>
<feature type="domain" description="AB hydrolase-1" evidence="1">
    <location>
        <begin position="24"/>
        <end position="160"/>
    </location>
</feature>
<dbReference type="GO" id="GO:0016787">
    <property type="term" value="F:hydrolase activity"/>
    <property type="evidence" value="ECO:0007669"/>
    <property type="project" value="UniProtKB-KW"/>
</dbReference>
<dbReference type="AlphaFoldDB" id="A0A930BSV0"/>
<reference evidence="2" key="1">
    <citation type="submission" date="2020-04" db="EMBL/GenBank/DDBJ databases">
        <title>Deep metagenomics examines the oral microbiome during advanced dental caries in children, revealing novel taxa and co-occurrences with host molecules.</title>
        <authorList>
            <person name="Baker J.L."/>
            <person name="Morton J.T."/>
            <person name="Dinis M."/>
            <person name="Alvarez R."/>
            <person name="Tran N.C."/>
            <person name="Knight R."/>
            <person name="Edlund A."/>
        </authorList>
    </citation>
    <scope>NUCLEOTIDE SEQUENCE</scope>
    <source>
        <strain evidence="2">JCVI_32_bin.24</strain>
    </source>
</reference>
<dbReference type="PANTHER" id="PTHR43798">
    <property type="entry name" value="MONOACYLGLYCEROL LIPASE"/>
    <property type="match status" value="1"/>
</dbReference>
<name>A0A930BSV0_9RHOO</name>
<keyword evidence="2" id="KW-0378">Hydrolase</keyword>
<accession>A0A930BSV0</accession>
<comment type="caution">
    <text evidence="2">The sequence shown here is derived from an EMBL/GenBank/DDBJ whole genome shotgun (WGS) entry which is preliminary data.</text>
</comment>
<dbReference type="PANTHER" id="PTHR43798:SF33">
    <property type="entry name" value="HYDROLASE, PUTATIVE (AFU_ORTHOLOGUE AFUA_2G14860)-RELATED"/>
    <property type="match status" value="1"/>
</dbReference>
<dbReference type="InterPro" id="IPR050266">
    <property type="entry name" value="AB_hydrolase_sf"/>
</dbReference>
<evidence type="ECO:0000313" key="3">
    <source>
        <dbReference type="Proteomes" id="UP000718593"/>
    </source>
</evidence>
<evidence type="ECO:0000313" key="2">
    <source>
        <dbReference type="EMBL" id="MBF1165202.1"/>
    </source>
</evidence>
<sequence length="257" mass="28505">MKHITVKGLKLEYRDHPASTRDAPTLMLLHEGLGSVAMWRHFPEKLAARTGCRVIVWSRAGYGGSDPYPEPRTPRYMHREGEEMLPALVAALGIEKPILIGHSDGGSIALICAGAHPDLPLGVAVMAPHEFVEEETLAGIRAARKVWQETDWPHKLARYHQDAPRVFSDWNDCWLSPAFRDWNIEDYLPNIACPVLAIQGEDDEYATMRQIDVIAEKVPGTQLLKLAKCGHSPQRDQEAAVLDALAAFVSRASGSCR</sequence>
<evidence type="ECO:0000259" key="1">
    <source>
        <dbReference type="Pfam" id="PF00561"/>
    </source>
</evidence>
<dbReference type="EMBL" id="JABZMI010000166">
    <property type="protein sequence ID" value="MBF1165202.1"/>
    <property type="molecule type" value="Genomic_DNA"/>
</dbReference>